<dbReference type="VEuPathDB" id="MicrosporidiaDB:HERIO_339"/>
<name>A0A1X0QHK4_9MICR</name>
<sequence>MLQRIYKFLVGYSGLLITTKTLYSMYQTYKEKVCKVEDSSSDYKLVEFKQKDENKHSKYENDFYNLSEEDIVRIRYFKETYKIWKFDERTPVGYSKDSIRQKLITNNSKFDHSICVSKIPVKYAFVPFCIIAADIKNIFTTLHKIFEHYKDNEEFVDFANFLKFYEIVKPVLKIKISLKKCDSKMMTLCYDCRLETINVLRDLEMFFYHTSVQSKNDIEKFICKLKEKRLDIFLLNLIVLISV</sequence>
<organism evidence="1 2">
    <name type="scientific">Hepatospora eriocheir</name>
    <dbReference type="NCBI Taxonomy" id="1081669"/>
    <lineage>
        <taxon>Eukaryota</taxon>
        <taxon>Fungi</taxon>
        <taxon>Fungi incertae sedis</taxon>
        <taxon>Microsporidia</taxon>
        <taxon>Hepatosporidae</taxon>
        <taxon>Hepatospora</taxon>
    </lineage>
</organism>
<accession>A0A1X0QHK4</accession>
<dbReference type="VEuPathDB" id="MicrosporidiaDB:HERIO_340"/>
<protein>
    <submittedName>
        <fullName evidence="1">Uncharacterized protein</fullName>
    </submittedName>
</protein>
<evidence type="ECO:0000313" key="1">
    <source>
        <dbReference type="EMBL" id="ORD99252.1"/>
    </source>
</evidence>
<reference evidence="1 2" key="1">
    <citation type="journal article" date="2017" name="Environ. Microbiol.">
        <title>Decay of the glycolytic pathway and adaptation to intranuclear parasitism within Enterocytozoonidae microsporidia.</title>
        <authorList>
            <person name="Wiredu Boakye D."/>
            <person name="Jaroenlak P."/>
            <person name="Prachumwat A."/>
            <person name="Williams T.A."/>
            <person name="Bateman K.S."/>
            <person name="Itsathitphaisarn O."/>
            <person name="Sritunyalucksana K."/>
            <person name="Paszkiewicz K.H."/>
            <person name="Moore K.A."/>
            <person name="Stentiford G.D."/>
            <person name="Williams B.A."/>
        </authorList>
    </citation>
    <scope>NUCLEOTIDE SEQUENCE [LARGE SCALE GENOMIC DNA]</scope>
    <source>
        <strain evidence="2">canceri</strain>
    </source>
</reference>
<evidence type="ECO:0000313" key="2">
    <source>
        <dbReference type="Proteomes" id="UP000192501"/>
    </source>
</evidence>
<comment type="caution">
    <text evidence="1">The sequence shown here is derived from an EMBL/GenBank/DDBJ whole genome shotgun (WGS) entry which is preliminary data.</text>
</comment>
<dbReference type="VEuPathDB" id="MicrosporidiaDB:A0H76_1155"/>
<proteinExistence type="predicted"/>
<dbReference type="Proteomes" id="UP000192501">
    <property type="component" value="Unassembled WGS sequence"/>
</dbReference>
<dbReference type="EMBL" id="LTAI01000251">
    <property type="protein sequence ID" value="ORD99252.1"/>
    <property type="molecule type" value="Genomic_DNA"/>
</dbReference>
<gene>
    <name evidence="1" type="ORF">A0H76_1155</name>
</gene>
<dbReference type="AlphaFoldDB" id="A0A1X0QHK4"/>